<keyword evidence="5" id="KW-1185">Reference proteome</keyword>
<dbReference type="PANTHER" id="PTHR10695:SF46">
    <property type="entry name" value="BIFUNCTIONAL COENZYME A SYNTHASE-RELATED"/>
    <property type="match status" value="1"/>
</dbReference>
<keyword evidence="2" id="KW-0067">ATP-binding</keyword>
<dbReference type="Proteomes" id="UP001497392">
    <property type="component" value="Unassembled WGS sequence"/>
</dbReference>
<dbReference type="Gene3D" id="3.40.50.300">
    <property type="entry name" value="P-loop containing nucleotide triphosphate hydrolases"/>
    <property type="match status" value="1"/>
</dbReference>
<evidence type="ECO:0000256" key="3">
    <source>
        <dbReference type="SAM" id="MobiDB-lite"/>
    </source>
</evidence>
<dbReference type="PROSITE" id="PS51219">
    <property type="entry name" value="DPCK"/>
    <property type="match status" value="1"/>
</dbReference>
<name>A0ABP1G612_9CHLO</name>
<dbReference type="Pfam" id="PF01121">
    <property type="entry name" value="CoaE"/>
    <property type="match status" value="1"/>
</dbReference>
<protein>
    <submittedName>
        <fullName evidence="4">G10582 protein</fullName>
    </submittedName>
</protein>
<evidence type="ECO:0000313" key="5">
    <source>
        <dbReference type="Proteomes" id="UP001497392"/>
    </source>
</evidence>
<proteinExistence type="inferred from homology"/>
<dbReference type="InterPro" id="IPR001977">
    <property type="entry name" value="Depp_CoAkinase"/>
</dbReference>
<dbReference type="NCBIfam" id="TIGR00152">
    <property type="entry name" value="dephospho-CoA kinase"/>
    <property type="match status" value="1"/>
</dbReference>
<evidence type="ECO:0000256" key="1">
    <source>
        <dbReference type="ARBA" id="ARBA00022741"/>
    </source>
</evidence>
<sequence>MLIIGLTGGIATGKSTVSQQVRNKGVTVVDCDEIAHQIARKGHAGYKRVVKAFGPSILRADGEIDRDVLGKLVFENASAQKKLNRATHPAVTWELAKQLFVCLAKCKGVVVMDMPLLFETGAYMLTWPRVLVAADPATQVERLMKRDGCTRDLAEAKIGSQMPQESKRRRSQYVIDNSGSHSSTRDQVDAIIGKVHKGLWWKGILSAPASLLTIVAFAVNSVVSGMR</sequence>
<dbReference type="SUPFAM" id="SSF52540">
    <property type="entry name" value="P-loop containing nucleoside triphosphate hydrolases"/>
    <property type="match status" value="1"/>
</dbReference>
<evidence type="ECO:0000313" key="4">
    <source>
        <dbReference type="EMBL" id="CAL5227584.1"/>
    </source>
</evidence>
<dbReference type="EMBL" id="CAXHTA020000017">
    <property type="protein sequence ID" value="CAL5227584.1"/>
    <property type="molecule type" value="Genomic_DNA"/>
</dbReference>
<accession>A0ABP1G612</accession>
<dbReference type="PANTHER" id="PTHR10695">
    <property type="entry name" value="DEPHOSPHO-COA KINASE-RELATED"/>
    <property type="match status" value="1"/>
</dbReference>
<feature type="region of interest" description="Disordered" evidence="3">
    <location>
        <begin position="157"/>
        <end position="184"/>
    </location>
</feature>
<dbReference type="CDD" id="cd02022">
    <property type="entry name" value="DPCK"/>
    <property type="match status" value="1"/>
</dbReference>
<reference evidence="4 5" key="1">
    <citation type="submission" date="2024-06" db="EMBL/GenBank/DDBJ databases">
        <authorList>
            <person name="Kraege A."/>
            <person name="Thomma B."/>
        </authorList>
    </citation>
    <scope>NUCLEOTIDE SEQUENCE [LARGE SCALE GENOMIC DNA]</scope>
</reference>
<dbReference type="HAMAP" id="MF_00376">
    <property type="entry name" value="Dephospho_CoA_kinase"/>
    <property type="match status" value="1"/>
</dbReference>
<dbReference type="InterPro" id="IPR027417">
    <property type="entry name" value="P-loop_NTPase"/>
</dbReference>
<keyword evidence="1" id="KW-0547">Nucleotide-binding</keyword>
<evidence type="ECO:0000256" key="2">
    <source>
        <dbReference type="ARBA" id="ARBA00022840"/>
    </source>
</evidence>
<comment type="caution">
    <text evidence="4">The sequence shown here is derived from an EMBL/GenBank/DDBJ whole genome shotgun (WGS) entry which is preliminary data.</text>
</comment>
<organism evidence="4 5">
    <name type="scientific">Coccomyxa viridis</name>
    <dbReference type="NCBI Taxonomy" id="1274662"/>
    <lineage>
        <taxon>Eukaryota</taxon>
        <taxon>Viridiplantae</taxon>
        <taxon>Chlorophyta</taxon>
        <taxon>core chlorophytes</taxon>
        <taxon>Trebouxiophyceae</taxon>
        <taxon>Trebouxiophyceae incertae sedis</taxon>
        <taxon>Coccomyxaceae</taxon>
        <taxon>Coccomyxa</taxon>
    </lineage>
</organism>
<gene>
    <name evidence="4" type="primary">g10582</name>
    <name evidence="4" type="ORF">VP750_LOCUS9490</name>
</gene>